<evidence type="ECO:0000313" key="1">
    <source>
        <dbReference type="EMBL" id="ABK97911.1"/>
    </source>
</evidence>
<protein>
    <submittedName>
        <fullName evidence="1">Uncharacterized protein</fullName>
    </submittedName>
</protein>
<dbReference type="Proteomes" id="UP000006732">
    <property type="component" value="Chromosome"/>
</dbReference>
<proteinExistence type="predicted"/>
<organism evidence="1 2">
    <name type="scientific">Pelobacter propionicus (strain DSM 2379 / NBRC 103807 / OttBd1)</name>
    <dbReference type="NCBI Taxonomy" id="338966"/>
    <lineage>
        <taxon>Bacteria</taxon>
        <taxon>Pseudomonadati</taxon>
        <taxon>Thermodesulfobacteriota</taxon>
        <taxon>Desulfuromonadia</taxon>
        <taxon>Desulfuromonadales</taxon>
        <taxon>Desulfuromonadaceae</taxon>
        <taxon>Pelobacter</taxon>
    </lineage>
</organism>
<accession>A1AKP1</accession>
<keyword evidence="2" id="KW-1185">Reference proteome</keyword>
<dbReference type="KEGG" id="ppd:Ppro_0277"/>
<gene>
    <name evidence="1" type="ordered locus">Ppro_0277</name>
</gene>
<dbReference type="EMBL" id="CP000482">
    <property type="protein sequence ID" value="ABK97911.1"/>
    <property type="molecule type" value="Genomic_DNA"/>
</dbReference>
<evidence type="ECO:0000313" key="2">
    <source>
        <dbReference type="Proteomes" id="UP000006732"/>
    </source>
</evidence>
<reference evidence="1 2" key="1">
    <citation type="submission" date="2006-10" db="EMBL/GenBank/DDBJ databases">
        <title>Complete sequence of chromosome of Pelobacter propionicus DSM 2379.</title>
        <authorList>
            <consortium name="US DOE Joint Genome Institute"/>
            <person name="Copeland A."/>
            <person name="Lucas S."/>
            <person name="Lapidus A."/>
            <person name="Barry K."/>
            <person name="Detter J.C."/>
            <person name="Glavina del Rio T."/>
            <person name="Hammon N."/>
            <person name="Israni S."/>
            <person name="Dalin E."/>
            <person name="Tice H."/>
            <person name="Pitluck S."/>
            <person name="Saunders E."/>
            <person name="Brettin T."/>
            <person name="Bruce D."/>
            <person name="Han C."/>
            <person name="Tapia R."/>
            <person name="Schmutz J."/>
            <person name="Larimer F."/>
            <person name="Land M."/>
            <person name="Hauser L."/>
            <person name="Kyrpides N."/>
            <person name="Kim E."/>
            <person name="Lovley D."/>
            <person name="Richardson P."/>
        </authorList>
    </citation>
    <scope>NUCLEOTIDE SEQUENCE [LARGE SCALE GENOMIC DNA]</scope>
    <source>
        <strain evidence="2">DSM 2379 / NBRC 103807 / OttBd1</strain>
    </source>
</reference>
<name>A1AKP1_PELPD</name>
<dbReference type="HOGENOM" id="CLU_2555268_0_0_7"/>
<dbReference type="AlphaFoldDB" id="A1AKP1"/>
<sequence>MWSQMVSVNNSFTSQIHITAELHNNKTAHSVCLSVLIACRGSQALCRMCFEARKQYDLSTNETNPSYHLIRFVALLGVDIFS</sequence>